<dbReference type="VEuPathDB" id="CryptoDB:Vbra_10660"/>
<protein>
    <submittedName>
        <fullName evidence="2">Uncharacterized protein</fullName>
    </submittedName>
</protein>
<organism evidence="2 3">
    <name type="scientific">Vitrella brassicaformis (strain CCMP3155)</name>
    <dbReference type="NCBI Taxonomy" id="1169540"/>
    <lineage>
        <taxon>Eukaryota</taxon>
        <taxon>Sar</taxon>
        <taxon>Alveolata</taxon>
        <taxon>Colpodellida</taxon>
        <taxon>Vitrellaceae</taxon>
        <taxon>Vitrella</taxon>
    </lineage>
</organism>
<feature type="compositionally biased region" description="Low complexity" evidence="1">
    <location>
        <begin position="293"/>
        <end position="304"/>
    </location>
</feature>
<dbReference type="AlphaFoldDB" id="A0A0G4H5H4"/>
<dbReference type="EMBL" id="CDMY01001019">
    <property type="protein sequence ID" value="CEM39028.1"/>
    <property type="molecule type" value="Genomic_DNA"/>
</dbReference>
<evidence type="ECO:0000256" key="1">
    <source>
        <dbReference type="SAM" id="MobiDB-lite"/>
    </source>
</evidence>
<gene>
    <name evidence="2" type="ORF">Vbra_10660</name>
</gene>
<proteinExistence type="predicted"/>
<accession>A0A0G4H5H4</accession>
<dbReference type="Proteomes" id="UP000041254">
    <property type="component" value="Unassembled WGS sequence"/>
</dbReference>
<feature type="region of interest" description="Disordered" evidence="1">
    <location>
        <begin position="275"/>
        <end position="304"/>
    </location>
</feature>
<keyword evidence="3" id="KW-1185">Reference proteome</keyword>
<sequence>MLLSGVYKWRDGRSMAAEVSVAAHELGGQLASSAEFSLVQLQLDHAEKDITAAHQLITAAAHQLNTAALNAIKLNTWRSGINSLLEGQTTSTRYGTKKDEKFPAGKALVGTSCTVKFIQIDEIAHGGNQYDLIFGAVSTKGCPESQVCVADKLITVALDQGAAEAKGTCMANPIVGNANQCFAKLFTETTGEKYCTNANAGSNIQLLMDLPIKVTHFGKARITYEGLFGEFTANILMPGYSHYDDTMKKRKRQGRLFERDSSAFLKKVLPQALPEKHPTCLPAQVQRHHSRPSHVSPGSSSATS</sequence>
<evidence type="ECO:0000313" key="2">
    <source>
        <dbReference type="EMBL" id="CEM39028.1"/>
    </source>
</evidence>
<name>A0A0G4H5H4_VITBC</name>
<evidence type="ECO:0000313" key="3">
    <source>
        <dbReference type="Proteomes" id="UP000041254"/>
    </source>
</evidence>
<reference evidence="2 3" key="1">
    <citation type="submission" date="2014-11" db="EMBL/GenBank/DDBJ databases">
        <authorList>
            <person name="Zhu J."/>
            <person name="Qi W."/>
            <person name="Song R."/>
        </authorList>
    </citation>
    <scope>NUCLEOTIDE SEQUENCE [LARGE SCALE GENOMIC DNA]</scope>
</reference>
<dbReference type="InParanoid" id="A0A0G4H5H4"/>